<dbReference type="PANTHER" id="PTHR10584:SF166">
    <property type="entry name" value="RIBOKINASE"/>
    <property type="match status" value="1"/>
</dbReference>
<dbReference type="EMBL" id="CP046904">
    <property type="protein sequence ID" value="QGZ42114.1"/>
    <property type="molecule type" value="Genomic_DNA"/>
</dbReference>
<keyword evidence="5 9" id="KW-0067">ATP-binding</keyword>
<name>A0ABX6FX74_9BURK</name>
<comment type="subunit">
    <text evidence="9">Homodimer.</text>
</comment>
<organism evidence="11 12">
    <name type="scientific">Pseudoduganella flava</name>
    <dbReference type="NCBI Taxonomy" id="871742"/>
    <lineage>
        <taxon>Bacteria</taxon>
        <taxon>Pseudomonadati</taxon>
        <taxon>Pseudomonadota</taxon>
        <taxon>Betaproteobacteria</taxon>
        <taxon>Burkholderiales</taxon>
        <taxon>Oxalobacteraceae</taxon>
        <taxon>Telluria group</taxon>
        <taxon>Pseudoduganella</taxon>
    </lineage>
</organism>
<evidence type="ECO:0000256" key="3">
    <source>
        <dbReference type="ARBA" id="ARBA00022741"/>
    </source>
</evidence>
<dbReference type="InterPro" id="IPR002139">
    <property type="entry name" value="Ribo/fructo_kinase"/>
</dbReference>
<evidence type="ECO:0000256" key="9">
    <source>
        <dbReference type="HAMAP-Rule" id="MF_01987"/>
    </source>
</evidence>
<dbReference type="InterPro" id="IPR011611">
    <property type="entry name" value="PfkB_dom"/>
</dbReference>
<protein>
    <recommendedName>
        <fullName evidence="9">Ribokinase</fullName>
        <shortName evidence="9">RK</shortName>
        <ecNumber evidence="9">2.7.1.15</ecNumber>
    </recommendedName>
</protein>
<keyword evidence="12" id="KW-1185">Reference proteome</keyword>
<evidence type="ECO:0000313" key="12">
    <source>
        <dbReference type="Proteomes" id="UP000437862"/>
    </source>
</evidence>
<keyword evidence="4 9" id="KW-0418">Kinase</keyword>
<comment type="cofactor">
    <cofactor evidence="9">
        <name>Mg(2+)</name>
        <dbReference type="ChEBI" id="CHEBI:18420"/>
    </cofactor>
    <text evidence="9">Requires a divalent cation, most likely magnesium in vivo, as an electrophilic catalyst to aid phosphoryl group transfer. It is the chelate of the metal and the nucleotide that is the actual substrate.</text>
</comment>
<comment type="catalytic activity">
    <reaction evidence="9">
        <text>D-ribose + ATP = D-ribose 5-phosphate + ADP + H(+)</text>
        <dbReference type="Rhea" id="RHEA:13697"/>
        <dbReference type="ChEBI" id="CHEBI:15378"/>
        <dbReference type="ChEBI" id="CHEBI:30616"/>
        <dbReference type="ChEBI" id="CHEBI:47013"/>
        <dbReference type="ChEBI" id="CHEBI:78346"/>
        <dbReference type="ChEBI" id="CHEBI:456216"/>
        <dbReference type="EC" id="2.7.1.15"/>
    </reaction>
</comment>
<comment type="caution">
    <text evidence="9">Lacks conserved residue(s) required for the propagation of feature annotation.</text>
</comment>
<evidence type="ECO:0000256" key="4">
    <source>
        <dbReference type="ARBA" id="ARBA00022777"/>
    </source>
</evidence>
<sequence length="309" mass="31092">MLAHHDDRGGRMVIVFGSINLDITVPVARAPSAGETVLGGAAVQGGGGKGANQAHAARRAGADVHLFGAVGADPLAAAALAQLERSGVALHVRPVPGQATGMALITLEESGENRIVVAPGANFAARATDVDNALLGPDTIVLLQLEVPLHETHELAARAWRAGCRVMLNASPLRPDALPDLAFLDTVIVNALELAQLTGESGAPLQVALELARVRNIDVLLTQGAAGAVLARPDSSHVAVPGYPVTAVDTTGAGDTFAGVYAAACAAGASAEVALRRANAAAALCCTGLGVQGAQPDSAAIDIFLENHA</sequence>
<feature type="binding site" evidence="9">
    <location>
        <position position="146"/>
    </location>
    <ligand>
        <name>substrate</name>
    </ligand>
</feature>
<feature type="binding site" evidence="9">
    <location>
        <position position="290"/>
    </location>
    <ligand>
        <name>K(+)</name>
        <dbReference type="ChEBI" id="CHEBI:29103"/>
    </ligand>
</feature>
<keyword evidence="8 9" id="KW-0119">Carbohydrate metabolism</keyword>
<dbReference type="Proteomes" id="UP000437862">
    <property type="component" value="Chromosome"/>
</dbReference>
<feature type="binding site" evidence="9">
    <location>
        <begin position="20"/>
        <end position="22"/>
    </location>
    <ligand>
        <name>substrate</name>
    </ligand>
</feature>
<dbReference type="Gene3D" id="3.40.1190.20">
    <property type="match status" value="1"/>
</dbReference>
<proteinExistence type="inferred from homology"/>
<feature type="binding site" evidence="9">
    <location>
        <begin position="254"/>
        <end position="255"/>
    </location>
    <ligand>
        <name>ATP</name>
        <dbReference type="ChEBI" id="CHEBI:30616"/>
    </ligand>
</feature>
<feature type="binding site" evidence="9">
    <location>
        <begin position="48"/>
        <end position="52"/>
    </location>
    <ligand>
        <name>substrate</name>
    </ligand>
</feature>
<dbReference type="EC" id="2.7.1.15" evidence="9"/>
<feature type="active site" description="Proton acceptor" evidence="9">
    <location>
        <position position="255"/>
    </location>
</feature>
<feature type="binding site" evidence="9">
    <location>
        <position position="249"/>
    </location>
    <ligand>
        <name>K(+)</name>
        <dbReference type="ChEBI" id="CHEBI:29103"/>
    </ligand>
</feature>
<dbReference type="HAMAP" id="MF_01987">
    <property type="entry name" value="Ribokinase"/>
    <property type="match status" value="1"/>
</dbReference>
<evidence type="ECO:0000256" key="6">
    <source>
        <dbReference type="ARBA" id="ARBA00022842"/>
    </source>
</evidence>
<accession>A0ABX6FX74</accession>
<dbReference type="InterPro" id="IPR029056">
    <property type="entry name" value="Ribokinase-like"/>
</dbReference>
<comment type="activity regulation">
    <text evidence="9">Activated by a monovalent cation that binds near, but not in, the active site. The most likely occupant of the site in vivo is potassium. Ion binding induces a conformational change that may alter substrate affinity.</text>
</comment>
<evidence type="ECO:0000256" key="1">
    <source>
        <dbReference type="ARBA" id="ARBA00022679"/>
    </source>
</evidence>
<comment type="function">
    <text evidence="9">Catalyzes the phosphorylation of ribose at O-5 in a reaction requiring ATP and magnesium. The resulting D-ribose-5-phosphate can then be used either for sythesis of nucleotides, histidine, and tryptophan, or as a component of the pentose phosphate pathway.</text>
</comment>
<feature type="domain" description="Carbohydrate kinase PfkB" evidence="10">
    <location>
        <begin position="12"/>
        <end position="296"/>
    </location>
</feature>
<feature type="binding site" evidence="9">
    <location>
        <position position="251"/>
    </location>
    <ligand>
        <name>K(+)</name>
        <dbReference type="ChEBI" id="CHEBI:29103"/>
    </ligand>
</feature>
<feature type="binding site" evidence="9">
    <location>
        <position position="288"/>
    </location>
    <ligand>
        <name>K(+)</name>
        <dbReference type="ChEBI" id="CHEBI:29103"/>
    </ligand>
</feature>
<keyword evidence="2 9" id="KW-0479">Metal-binding</keyword>
<keyword evidence="9" id="KW-0963">Cytoplasm</keyword>
<evidence type="ECO:0000256" key="8">
    <source>
        <dbReference type="ARBA" id="ARBA00023277"/>
    </source>
</evidence>
<feature type="binding site" evidence="9">
    <location>
        <position position="285"/>
    </location>
    <ligand>
        <name>K(+)</name>
        <dbReference type="ChEBI" id="CHEBI:29103"/>
    </ligand>
</feature>
<keyword evidence="3 9" id="KW-0547">Nucleotide-binding</keyword>
<feature type="binding site" evidence="9">
    <location>
        <position position="255"/>
    </location>
    <ligand>
        <name>substrate</name>
    </ligand>
</feature>
<keyword evidence="6 9" id="KW-0460">Magnesium</keyword>
<feature type="binding site" evidence="9">
    <location>
        <position position="190"/>
    </location>
    <ligand>
        <name>ATP</name>
        <dbReference type="ChEBI" id="CHEBI:30616"/>
    </ligand>
</feature>
<dbReference type="PRINTS" id="PR00990">
    <property type="entry name" value="RIBOKINASE"/>
</dbReference>
<comment type="similarity">
    <text evidence="9">Belongs to the carbohydrate kinase PfkB family. Ribokinase subfamily.</text>
</comment>
<dbReference type="PANTHER" id="PTHR10584">
    <property type="entry name" value="SUGAR KINASE"/>
    <property type="match status" value="1"/>
</dbReference>
<feature type="binding site" evidence="9">
    <location>
        <begin position="222"/>
        <end position="227"/>
    </location>
    <ligand>
        <name>ATP</name>
        <dbReference type="ChEBI" id="CHEBI:30616"/>
    </ligand>
</feature>
<evidence type="ECO:0000256" key="5">
    <source>
        <dbReference type="ARBA" id="ARBA00022840"/>
    </source>
</evidence>
<evidence type="ECO:0000259" key="10">
    <source>
        <dbReference type="Pfam" id="PF00294"/>
    </source>
</evidence>
<evidence type="ECO:0000313" key="11">
    <source>
        <dbReference type="EMBL" id="QGZ42114.1"/>
    </source>
</evidence>
<comment type="subcellular location">
    <subcellularLocation>
        <location evidence="9">Cytoplasm</location>
    </subcellularLocation>
</comment>
<feature type="binding site" evidence="9">
    <location>
        <position position="279"/>
    </location>
    <ligand>
        <name>ATP</name>
        <dbReference type="ChEBI" id="CHEBI:30616"/>
    </ligand>
</feature>
<evidence type="ECO:0000256" key="7">
    <source>
        <dbReference type="ARBA" id="ARBA00022958"/>
    </source>
</evidence>
<dbReference type="Pfam" id="PF00294">
    <property type="entry name" value="PfkB"/>
    <property type="match status" value="1"/>
</dbReference>
<keyword evidence="7 9" id="KW-0630">Potassium</keyword>
<keyword evidence="1 9" id="KW-0808">Transferase</keyword>
<reference evidence="11 12" key="1">
    <citation type="submission" date="2019-12" db="EMBL/GenBank/DDBJ databases">
        <title>Draft Genome Sequences of Six Type Strains of the Genus Massilia.</title>
        <authorList>
            <person name="Miess H."/>
            <person name="Frediansyah A."/>
            <person name="Goeker M."/>
            <person name="Gross H."/>
        </authorList>
    </citation>
    <scope>NUCLEOTIDE SEQUENCE [LARGE SCALE GENOMIC DNA]</scope>
    <source>
        <strain evidence="11 12">DSM 26639</strain>
    </source>
</reference>
<gene>
    <name evidence="9" type="primary">rbsK</name>
    <name evidence="11" type="ORF">GO485_25770</name>
</gene>
<evidence type="ECO:0000256" key="2">
    <source>
        <dbReference type="ARBA" id="ARBA00022723"/>
    </source>
</evidence>
<comment type="pathway">
    <text evidence="9">Carbohydrate metabolism; D-ribose degradation; D-ribose 5-phosphate from beta-D-ribopyranose: step 2/2.</text>
</comment>
<dbReference type="InterPro" id="IPR011877">
    <property type="entry name" value="Ribokinase"/>
</dbReference>
<dbReference type="SUPFAM" id="SSF53613">
    <property type="entry name" value="Ribokinase-like"/>
    <property type="match status" value="1"/>
</dbReference>